<dbReference type="VEuPathDB" id="FungiDB:H257_16047"/>
<protein>
    <submittedName>
        <fullName evidence="1">Uncharacterized protein</fullName>
    </submittedName>
</protein>
<dbReference type="OrthoDB" id="85929at2759"/>
<name>W4FLN6_APHAT</name>
<dbReference type="RefSeq" id="XP_009842669.1">
    <property type="nucleotide sequence ID" value="XM_009844367.1"/>
</dbReference>
<accession>W4FLN6</accession>
<dbReference type="EMBL" id="KI913192">
    <property type="protein sequence ID" value="ETV67811.1"/>
    <property type="molecule type" value="Genomic_DNA"/>
</dbReference>
<proteinExistence type="predicted"/>
<evidence type="ECO:0000313" key="1">
    <source>
        <dbReference type="EMBL" id="ETV67811.1"/>
    </source>
</evidence>
<dbReference type="GeneID" id="20818043"/>
<gene>
    <name evidence="1" type="ORF">H257_16047</name>
</gene>
<dbReference type="AlphaFoldDB" id="W4FLN6"/>
<reference evidence="1" key="1">
    <citation type="submission" date="2013-12" db="EMBL/GenBank/DDBJ databases">
        <title>The Genome Sequence of Aphanomyces astaci APO3.</title>
        <authorList>
            <consortium name="The Broad Institute Genomics Platform"/>
            <person name="Russ C."/>
            <person name="Tyler B."/>
            <person name="van West P."/>
            <person name="Dieguez-Uribeondo J."/>
            <person name="Young S.K."/>
            <person name="Zeng Q."/>
            <person name="Gargeya S."/>
            <person name="Fitzgerald M."/>
            <person name="Abouelleil A."/>
            <person name="Alvarado L."/>
            <person name="Chapman S.B."/>
            <person name="Gainer-Dewar J."/>
            <person name="Goldberg J."/>
            <person name="Griggs A."/>
            <person name="Gujja S."/>
            <person name="Hansen M."/>
            <person name="Howarth C."/>
            <person name="Imamovic A."/>
            <person name="Ireland A."/>
            <person name="Larimer J."/>
            <person name="McCowan C."/>
            <person name="Murphy C."/>
            <person name="Pearson M."/>
            <person name="Poon T.W."/>
            <person name="Priest M."/>
            <person name="Roberts A."/>
            <person name="Saif S."/>
            <person name="Shea T."/>
            <person name="Sykes S."/>
            <person name="Wortman J."/>
            <person name="Nusbaum C."/>
            <person name="Birren B."/>
        </authorList>
    </citation>
    <scope>NUCLEOTIDE SEQUENCE [LARGE SCALE GENOMIC DNA]</scope>
    <source>
        <strain evidence="1">APO3</strain>
    </source>
</reference>
<sequence>MPCGSVEDCAACLMTLFMDYAYSPAHHYNTRRSPQVAVPSKLRAEILVKETVCARDHNGKRLHPYVFEGDRWSSIRAHIVAHCSTHMSPKASYVPRFLPPL</sequence>
<organism evidence="1">
    <name type="scientific">Aphanomyces astaci</name>
    <name type="common">Crayfish plague agent</name>
    <dbReference type="NCBI Taxonomy" id="112090"/>
    <lineage>
        <taxon>Eukaryota</taxon>
        <taxon>Sar</taxon>
        <taxon>Stramenopiles</taxon>
        <taxon>Oomycota</taxon>
        <taxon>Saprolegniomycetes</taxon>
        <taxon>Saprolegniales</taxon>
        <taxon>Verrucalvaceae</taxon>
        <taxon>Aphanomyces</taxon>
    </lineage>
</organism>